<accession>A0A4Y7SHH7</accession>
<protein>
    <submittedName>
        <fullName evidence="1">Uncharacterized protein</fullName>
    </submittedName>
</protein>
<sequence length="135" mass="14910">MARDSKMHVGSKPKAPWVYCDTDANSNPQKGHLLAKRRWKAIAHRLCAASPGSPRKDSLRANRGVVSPFPMSSGSGWSPTIITKRPSHFSDSFGDGPTKVPSARWNKVHDLCLTPCSANRFFLSKIADWARLPLK</sequence>
<dbReference type="Proteomes" id="UP000298030">
    <property type="component" value="Unassembled WGS sequence"/>
</dbReference>
<reference evidence="1 2" key="1">
    <citation type="journal article" date="2019" name="Nat. Ecol. Evol.">
        <title>Megaphylogeny resolves global patterns of mushroom evolution.</title>
        <authorList>
            <person name="Varga T."/>
            <person name="Krizsan K."/>
            <person name="Foldi C."/>
            <person name="Dima B."/>
            <person name="Sanchez-Garcia M."/>
            <person name="Sanchez-Ramirez S."/>
            <person name="Szollosi G.J."/>
            <person name="Szarkandi J.G."/>
            <person name="Papp V."/>
            <person name="Albert L."/>
            <person name="Andreopoulos W."/>
            <person name="Angelini C."/>
            <person name="Antonin V."/>
            <person name="Barry K.W."/>
            <person name="Bougher N.L."/>
            <person name="Buchanan P."/>
            <person name="Buyck B."/>
            <person name="Bense V."/>
            <person name="Catcheside P."/>
            <person name="Chovatia M."/>
            <person name="Cooper J."/>
            <person name="Damon W."/>
            <person name="Desjardin D."/>
            <person name="Finy P."/>
            <person name="Geml J."/>
            <person name="Haridas S."/>
            <person name="Hughes K."/>
            <person name="Justo A."/>
            <person name="Karasinski D."/>
            <person name="Kautmanova I."/>
            <person name="Kiss B."/>
            <person name="Kocsube S."/>
            <person name="Kotiranta H."/>
            <person name="LaButti K.M."/>
            <person name="Lechner B.E."/>
            <person name="Liimatainen K."/>
            <person name="Lipzen A."/>
            <person name="Lukacs Z."/>
            <person name="Mihaltcheva S."/>
            <person name="Morgado L.N."/>
            <person name="Niskanen T."/>
            <person name="Noordeloos M.E."/>
            <person name="Ohm R.A."/>
            <person name="Ortiz-Santana B."/>
            <person name="Ovrebo C."/>
            <person name="Racz N."/>
            <person name="Riley R."/>
            <person name="Savchenko A."/>
            <person name="Shiryaev A."/>
            <person name="Soop K."/>
            <person name="Spirin V."/>
            <person name="Szebenyi C."/>
            <person name="Tomsovsky M."/>
            <person name="Tulloss R.E."/>
            <person name="Uehling J."/>
            <person name="Grigoriev I.V."/>
            <person name="Vagvolgyi C."/>
            <person name="Papp T."/>
            <person name="Martin F.M."/>
            <person name="Miettinen O."/>
            <person name="Hibbett D.S."/>
            <person name="Nagy L.G."/>
        </authorList>
    </citation>
    <scope>NUCLEOTIDE SEQUENCE [LARGE SCALE GENOMIC DNA]</scope>
    <source>
        <strain evidence="1 2">FP101781</strain>
    </source>
</reference>
<name>A0A4Y7SHH7_COPMI</name>
<dbReference type="AlphaFoldDB" id="A0A4Y7SHH7"/>
<gene>
    <name evidence="1" type="ORF">FA13DRAFT_146200</name>
</gene>
<evidence type="ECO:0000313" key="1">
    <source>
        <dbReference type="EMBL" id="TEB21212.1"/>
    </source>
</evidence>
<organism evidence="1 2">
    <name type="scientific">Coprinellus micaceus</name>
    <name type="common">Glistening ink-cap mushroom</name>
    <name type="synonym">Coprinus micaceus</name>
    <dbReference type="NCBI Taxonomy" id="71717"/>
    <lineage>
        <taxon>Eukaryota</taxon>
        <taxon>Fungi</taxon>
        <taxon>Dikarya</taxon>
        <taxon>Basidiomycota</taxon>
        <taxon>Agaricomycotina</taxon>
        <taxon>Agaricomycetes</taxon>
        <taxon>Agaricomycetidae</taxon>
        <taxon>Agaricales</taxon>
        <taxon>Agaricineae</taxon>
        <taxon>Psathyrellaceae</taxon>
        <taxon>Coprinellus</taxon>
    </lineage>
</organism>
<keyword evidence="2" id="KW-1185">Reference proteome</keyword>
<proteinExistence type="predicted"/>
<comment type="caution">
    <text evidence="1">The sequence shown here is derived from an EMBL/GenBank/DDBJ whole genome shotgun (WGS) entry which is preliminary data.</text>
</comment>
<evidence type="ECO:0000313" key="2">
    <source>
        <dbReference type="Proteomes" id="UP000298030"/>
    </source>
</evidence>
<dbReference type="EMBL" id="QPFP01000118">
    <property type="protein sequence ID" value="TEB21212.1"/>
    <property type="molecule type" value="Genomic_DNA"/>
</dbReference>